<evidence type="ECO:0000259" key="3">
    <source>
        <dbReference type="PROSITE" id="PS01031"/>
    </source>
</evidence>
<dbReference type="CDD" id="cd06464">
    <property type="entry name" value="ACD_sHsps-like"/>
    <property type="match status" value="1"/>
</dbReference>
<comment type="similarity">
    <text evidence="1 2">Belongs to the small heat shock protein (HSP20) family.</text>
</comment>
<dbReference type="Pfam" id="PF00011">
    <property type="entry name" value="HSP20"/>
    <property type="match status" value="1"/>
</dbReference>
<evidence type="ECO:0000256" key="2">
    <source>
        <dbReference type="RuleBase" id="RU003616"/>
    </source>
</evidence>
<reference evidence="4 5" key="1">
    <citation type="submission" date="2020-02" db="EMBL/GenBank/DDBJ databases">
        <authorList>
            <person name="Kim M.K."/>
        </authorList>
    </citation>
    <scope>NUCLEOTIDE SEQUENCE [LARGE SCALE GENOMIC DNA]</scope>
    <source>
        <strain evidence="4 5">BT327</strain>
    </source>
</reference>
<evidence type="ECO:0000313" key="4">
    <source>
        <dbReference type="EMBL" id="NEM96451.1"/>
    </source>
</evidence>
<sequence>MKTIEEIEMNLMKNKRFLKNIAEHLNLFNTISGGISETQVTVSKFEKGAVIKVWAAGVTPESFKVLVHNNQLTIFSLLHSDDNPELHVPMFNRVFVIPPQVNIDEIEAMYHQGQLQVRLPYHSAANRPKEIEIKQL</sequence>
<evidence type="ECO:0000256" key="1">
    <source>
        <dbReference type="PROSITE-ProRule" id="PRU00285"/>
    </source>
</evidence>
<dbReference type="SUPFAM" id="SSF49764">
    <property type="entry name" value="HSP20-like chaperones"/>
    <property type="match status" value="1"/>
</dbReference>
<dbReference type="RefSeq" id="WP_163911687.1">
    <property type="nucleotide sequence ID" value="NZ_JAAGWD010000001.1"/>
</dbReference>
<proteinExistence type="inferred from homology"/>
<dbReference type="Gene3D" id="2.60.40.790">
    <property type="match status" value="1"/>
</dbReference>
<name>A0A6B3LSF9_9BACT</name>
<dbReference type="Proteomes" id="UP000474777">
    <property type="component" value="Unassembled WGS sequence"/>
</dbReference>
<dbReference type="InterPro" id="IPR008978">
    <property type="entry name" value="HSP20-like_chaperone"/>
</dbReference>
<evidence type="ECO:0000313" key="5">
    <source>
        <dbReference type="Proteomes" id="UP000474777"/>
    </source>
</evidence>
<dbReference type="EMBL" id="JAAGWD010000001">
    <property type="protein sequence ID" value="NEM96451.1"/>
    <property type="molecule type" value="Genomic_DNA"/>
</dbReference>
<dbReference type="InterPro" id="IPR002068">
    <property type="entry name" value="A-crystallin/Hsp20_dom"/>
</dbReference>
<accession>A0A6B3LSF9</accession>
<comment type="caution">
    <text evidence="4">The sequence shown here is derived from an EMBL/GenBank/DDBJ whole genome shotgun (WGS) entry which is preliminary data.</text>
</comment>
<organism evidence="4 5">
    <name type="scientific">Pontibacter burrus</name>
    <dbReference type="NCBI Taxonomy" id="2704466"/>
    <lineage>
        <taxon>Bacteria</taxon>
        <taxon>Pseudomonadati</taxon>
        <taxon>Bacteroidota</taxon>
        <taxon>Cytophagia</taxon>
        <taxon>Cytophagales</taxon>
        <taxon>Hymenobacteraceae</taxon>
        <taxon>Pontibacter</taxon>
    </lineage>
</organism>
<dbReference type="PROSITE" id="PS01031">
    <property type="entry name" value="SHSP"/>
    <property type="match status" value="1"/>
</dbReference>
<feature type="domain" description="SHSP" evidence="3">
    <location>
        <begin position="31"/>
        <end position="136"/>
    </location>
</feature>
<gene>
    <name evidence="4" type="ORF">GXP69_01975</name>
</gene>
<dbReference type="AlphaFoldDB" id="A0A6B3LSF9"/>
<protein>
    <submittedName>
        <fullName evidence="4">Hsp20/alpha crystallin family protein</fullName>
    </submittedName>
</protein>
<keyword evidence="5" id="KW-1185">Reference proteome</keyword>